<evidence type="ECO:0000256" key="1">
    <source>
        <dbReference type="ARBA" id="ARBA00004123"/>
    </source>
</evidence>
<comment type="subcellular location">
    <subcellularLocation>
        <location evidence="1">Nucleus</location>
    </subcellularLocation>
</comment>
<dbReference type="WBParaSite" id="jg1884.2">
    <property type="protein sequence ID" value="jg1884.2"/>
    <property type="gene ID" value="jg1884"/>
</dbReference>
<evidence type="ECO:0000313" key="6">
    <source>
        <dbReference type="WBParaSite" id="jg1884.2"/>
    </source>
</evidence>
<dbReference type="Proteomes" id="UP000887574">
    <property type="component" value="Unplaced"/>
</dbReference>
<feature type="compositionally biased region" description="Polar residues" evidence="4">
    <location>
        <begin position="311"/>
        <end position="320"/>
    </location>
</feature>
<feature type="compositionally biased region" description="Polar residues" evidence="4">
    <location>
        <begin position="203"/>
        <end position="219"/>
    </location>
</feature>
<dbReference type="InterPro" id="IPR035979">
    <property type="entry name" value="RBD_domain_sf"/>
</dbReference>
<accession>A0A915DEV3</accession>
<keyword evidence="3" id="KW-0539">Nucleus</keyword>
<reference evidence="6" key="1">
    <citation type="submission" date="2022-11" db="UniProtKB">
        <authorList>
            <consortium name="WormBaseParasite"/>
        </authorList>
    </citation>
    <scope>IDENTIFICATION</scope>
</reference>
<feature type="compositionally biased region" description="Acidic residues" evidence="4">
    <location>
        <begin position="255"/>
        <end position="295"/>
    </location>
</feature>
<dbReference type="PANTHER" id="PTHR48039:SF4">
    <property type="entry name" value="RRM DOMAIN-CONTAINING PROTEIN"/>
    <property type="match status" value="1"/>
</dbReference>
<feature type="compositionally biased region" description="Gly residues" evidence="4">
    <location>
        <begin position="9"/>
        <end position="72"/>
    </location>
</feature>
<dbReference type="GO" id="GO:0005730">
    <property type="term" value="C:nucleolus"/>
    <property type="evidence" value="ECO:0007669"/>
    <property type="project" value="TreeGrafter"/>
</dbReference>
<name>A0A915DEV3_9BILA</name>
<keyword evidence="5" id="KW-1185">Reference proteome</keyword>
<dbReference type="InterPro" id="IPR051945">
    <property type="entry name" value="RRM_MRD1_RNA_proc_ribogen"/>
</dbReference>
<dbReference type="InterPro" id="IPR012677">
    <property type="entry name" value="Nucleotide-bd_a/b_plait_sf"/>
</dbReference>
<feature type="compositionally biased region" description="Polar residues" evidence="4">
    <location>
        <begin position="92"/>
        <end position="118"/>
    </location>
</feature>
<dbReference type="Gene3D" id="3.30.70.330">
    <property type="match status" value="2"/>
</dbReference>
<organism evidence="5 6">
    <name type="scientific">Ditylenchus dipsaci</name>
    <dbReference type="NCBI Taxonomy" id="166011"/>
    <lineage>
        <taxon>Eukaryota</taxon>
        <taxon>Metazoa</taxon>
        <taxon>Ecdysozoa</taxon>
        <taxon>Nematoda</taxon>
        <taxon>Chromadorea</taxon>
        <taxon>Rhabditida</taxon>
        <taxon>Tylenchina</taxon>
        <taxon>Tylenchomorpha</taxon>
        <taxon>Sphaerularioidea</taxon>
        <taxon>Anguinidae</taxon>
        <taxon>Anguininae</taxon>
        <taxon>Ditylenchus</taxon>
    </lineage>
</organism>
<evidence type="ECO:0000256" key="4">
    <source>
        <dbReference type="SAM" id="MobiDB-lite"/>
    </source>
</evidence>
<feature type="compositionally biased region" description="Acidic residues" evidence="4">
    <location>
        <begin position="589"/>
        <end position="621"/>
    </location>
</feature>
<evidence type="ECO:0000256" key="3">
    <source>
        <dbReference type="ARBA" id="ARBA00023242"/>
    </source>
</evidence>
<feature type="compositionally biased region" description="Polar residues" evidence="4">
    <location>
        <begin position="574"/>
        <end position="584"/>
    </location>
</feature>
<feature type="compositionally biased region" description="Acidic residues" evidence="4">
    <location>
        <begin position="229"/>
        <end position="244"/>
    </location>
</feature>
<protein>
    <submittedName>
        <fullName evidence="6">RRM domain-containing protein</fullName>
    </submittedName>
</protein>
<dbReference type="GO" id="GO:0003729">
    <property type="term" value="F:mRNA binding"/>
    <property type="evidence" value="ECO:0007669"/>
    <property type="project" value="TreeGrafter"/>
</dbReference>
<dbReference type="SUPFAM" id="SSF54928">
    <property type="entry name" value="RNA-binding domain, RBD"/>
    <property type="match status" value="1"/>
</dbReference>
<feature type="region of interest" description="Disordered" evidence="4">
    <location>
        <begin position="203"/>
        <end position="320"/>
    </location>
</feature>
<feature type="region of interest" description="Disordered" evidence="4">
    <location>
        <begin position="554"/>
        <end position="632"/>
    </location>
</feature>
<dbReference type="AlphaFoldDB" id="A0A915DEV3"/>
<feature type="compositionally biased region" description="Polar residues" evidence="4">
    <location>
        <begin position="73"/>
        <end position="82"/>
    </location>
</feature>
<feature type="region of interest" description="Disordered" evidence="4">
    <location>
        <begin position="1"/>
        <end position="131"/>
    </location>
</feature>
<dbReference type="PANTHER" id="PTHR48039">
    <property type="entry name" value="RNA-BINDING MOTIF PROTEIN 14B"/>
    <property type="match status" value="1"/>
</dbReference>
<evidence type="ECO:0000313" key="5">
    <source>
        <dbReference type="Proteomes" id="UP000887574"/>
    </source>
</evidence>
<proteinExistence type="predicted"/>
<sequence length="632" mass="67757">MRGPATRGGSRGGSRGGFGGGGRGGGGRGGGGGGGRGGFGGRGGGRGSGGGRGGGGGFNRDGGGRGRGGGGFNKSSDFQNRNSGGGGGGYQNRDSPGQKSFQNKGTPGQKSFNSSYQKSPGGAPNSYEENNKKSLFVKGIAKSMSVEDMKTFHPDIVNVRTAGQNAWLVFSSEAACKKAYPVVAAKKFQGKPLVVDFCGSKAQTQNGKTAAPQQTTKKVTNGKPKPASDDEEEDEEEGEDEEEESMMKTVGEMVGAEDDSDDALEDEDDEGVEGAEDMDDEDLEESDSEEDEASDEGPIVKTPAKSALKSAETNQLSSKKNVSVLQPSNLLLLWQRLHPPLIHLPKRTPLLLLSEKRKLESSPATKVQPVAKQARLQDQKSIISEEERRREDRNKKSLFVKGVAKKMKPTDLRALHPDILSVRVVGANAWLIFPTEAACEKAHGAITSKKFEGKPMVVDFCGSKSKNKEKAVSTASDAKSDFLVRPVDPLQIVVAGLPNINVLTKFKAESAMGFVKFDQEQQAQEAFDKGASLKIKGAPVDVYFARVLVPKEKLKKPKTETPRRQKTRKPPLLRSQTTKATAQKKQVEQESDEDDDDDDDDEDMDDDSDIESSEEGLEEEVAMMTIDSLFDT</sequence>
<feature type="compositionally biased region" description="Basic and acidic residues" evidence="4">
    <location>
        <begin position="554"/>
        <end position="563"/>
    </location>
</feature>
<evidence type="ECO:0000256" key="2">
    <source>
        <dbReference type="ARBA" id="ARBA00022884"/>
    </source>
</evidence>
<keyword evidence="2" id="KW-0694">RNA-binding</keyword>